<evidence type="ECO:0000313" key="3">
    <source>
        <dbReference type="Proteomes" id="UP000179003"/>
    </source>
</evidence>
<evidence type="ECO:0000313" key="2">
    <source>
        <dbReference type="EMBL" id="OGD66901.1"/>
    </source>
</evidence>
<accession>A0A1F5EHP0</accession>
<dbReference type="InterPro" id="IPR025714">
    <property type="entry name" value="Methyltranfer_dom"/>
</dbReference>
<dbReference type="Gene3D" id="3.40.50.150">
    <property type="entry name" value="Vaccinia Virus protein VP39"/>
    <property type="match status" value="1"/>
</dbReference>
<organism evidence="2 3">
    <name type="scientific">Candidatus Campbellbacteria bacterium RIFOXYC2_FULL_35_25</name>
    <dbReference type="NCBI Taxonomy" id="1797582"/>
    <lineage>
        <taxon>Bacteria</taxon>
        <taxon>Candidatus Campbelliibacteriota</taxon>
    </lineage>
</organism>
<evidence type="ECO:0000259" key="1">
    <source>
        <dbReference type="Pfam" id="PF13847"/>
    </source>
</evidence>
<dbReference type="Pfam" id="PF13847">
    <property type="entry name" value="Methyltransf_31"/>
    <property type="match status" value="1"/>
</dbReference>
<dbReference type="AlphaFoldDB" id="A0A1F5EHP0"/>
<dbReference type="EMBL" id="MFAE01000012">
    <property type="protein sequence ID" value="OGD66901.1"/>
    <property type="molecule type" value="Genomic_DNA"/>
</dbReference>
<dbReference type="CDD" id="cd02440">
    <property type="entry name" value="AdoMet_MTases"/>
    <property type="match status" value="1"/>
</dbReference>
<gene>
    <name evidence="2" type="ORF">A2442_03395</name>
</gene>
<sequence length="174" mass="19259">MTFSEPQNNINQLGLAEGMFVADFGAGSGFYSIEAAKKVKDSGKVYVIDIQKDLLDRVKNLATKEKLTNIEIIWGDIEKAGGSKLGDVSVDVVIISNVLFQIENKESLLEEISRVLKHGGRVLVIDWTDSFGGMGPAQENIFTEEQVKKLFEEKGFTLQKNIYAGDHHYGVVFS</sequence>
<reference evidence="2 3" key="1">
    <citation type="journal article" date="2016" name="Nat. Commun.">
        <title>Thousands of microbial genomes shed light on interconnected biogeochemical processes in an aquifer system.</title>
        <authorList>
            <person name="Anantharaman K."/>
            <person name="Brown C.T."/>
            <person name="Hug L.A."/>
            <person name="Sharon I."/>
            <person name="Castelle C.J."/>
            <person name="Probst A.J."/>
            <person name="Thomas B.C."/>
            <person name="Singh A."/>
            <person name="Wilkins M.J."/>
            <person name="Karaoz U."/>
            <person name="Brodie E.L."/>
            <person name="Williams K.H."/>
            <person name="Hubbard S.S."/>
            <person name="Banfield J.F."/>
        </authorList>
    </citation>
    <scope>NUCLEOTIDE SEQUENCE [LARGE SCALE GENOMIC DNA]</scope>
</reference>
<dbReference type="Proteomes" id="UP000179003">
    <property type="component" value="Unassembled WGS sequence"/>
</dbReference>
<dbReference type="PANTHER" id="PTHR43591">
    <property type="entry name" value="METHYLTRANSFERASE"/>
    <property type="match status" value="1"/>
</dbReference>
<protein>
    <recommendedName>
        <fullName evidence="1">Methyltransferase domain-containing protein</fullName>
    </recommendedName>
</protein>
<comment type="caution">
    <text evidence="2">The sequence shown here is derived from an EMBL/GenBank/DDBJ whole genome shotgun (WGS) entry which is preliminary data.</text>
</comment>
<name>A0A1F5EHP0_9BACT</name>
<proteinExistence type="predicted"/>
<dbReference type="PANTHER" id="PTHR43591:SF24">
    <property type="entry name" value="2-METHOXY-6-POLYPRENYL-1,4-BENZOQUINOL METHYLASE, MITOCHONDRIAL"/>
    <property type="match status" value="1"/>
</dbReference>
<feature type="domain" description="Methyltransferase" evidence="1">
    <location>
        <begin position="17"/>
        <end position="153"/>
    </location>
</feature>
<dbReference type="GO" id="GO:0008168">
    <property type="term" value="F:methyltransferase activity"/>
    <property type="evidence" value="ECO:0007669"/>
    <property type="project" value="TreeGrafter"/>
</dbReference>
<dbReference type="InterPro" id="IPR029063">
    <property type="entry name" value="SAM-dependent_MTases_sf"/>
</dbReference>
<dbReference type="STRING" id="1797582.A2442_03395"/>
<dbReference type="SUPFAM" id="SSF53335">
    <property type="entry name" value="S-adenosyl-L-methionine-dependent methyltransferases"/>
    <property type="match status" value="1"/>
</dbReference>